<evidence type="ECO:0000313" key="2">
    <source>
        <dbReference type="Proteomes" id="UP000005237"/>
    </source>
</evidence>
<dbReference type="EnsemblMetazoa" id="CJA34723.1">
    <property type="protein sequence ID" value="CJA34723.1"/>
    <property type="gene ID" value="WBGene00210570"/>
</dbReference>
<reference evidence="2" key="1">
    <citation type="submission" date="2010-08" db="EMBL/GenBank/DDBJ databases">
        <authorList>
            <consortium name="Caenorhabditis japonica Sequencing Consortium"/>
            <person name="Wilson R.K."/>
        </authorList>
    </citation>
    <scope>NUCLEOTIDE SEQUENCE [LARGE SCALE GENOMIC DNA]</scope>
    <source>
        <strain evidence="2">DF5081</strain>
    </source>
</reference>
<dbReference type="AlphaFoldDB" id="A0A8R1IMS4"/>
<accession>A0A8R1IMS4</accession>
<name>A0A8R1IMS4_CAEJA</name>
<organism evidence="1 2">
    <name type="scientific">Caenorhabditis japonica</name>
    <dbReference type="NCBI Taxonomy" id="281687"/>
    <lineage>
        <taxon>Eukaryota</taxon>
        <taxon>Metazoa</taxon>
        <taxon>Ecdysozoa</taxon>
        <taxon>Nematoda</taxon>
        <taxon>Chromadorea</taxon>
        <taxon>Rhabditida</taxon>
        <taxon>Rhabditina</taxon>
        <taxon>Rhabditomorpha</taxon>
        <taxon>Rhabditoidea</taxon>
        <taxon>Rhabditidae</taxon>
        <taxon>Peloderinae</taxon>
        <taxon>Caenorhabditis</taxon>
    </lineage>
</organism>
<proteinExistence type="predicted"/>
<dbReference type="Proteomes" id="UP000005237">
    <property type="component" value="Unassembled WGS sequence"/>
</dbReference>
<sequence>MKLLKGELKEKMEVFRNQWKESDENADKCEALENILNTILNSDENLDDTQQELAAQCLLGIMGSVVVDEKSLLPENEKDFSDSFTHPIYYFFVGFCGE</sequence>
<keyword evidence="2" id="KW-1185">Reference proteome</keyword>
<evidence type="ECO:0000313" key="1">
    <source>
        <dbReference type="EnsemblMetazoa" id="CJA34723.1"/>
    </source>
</evidence>
<reference evidence="1" key="2">
    <citation type="submission" date="2022-06" db="UniProtKB">
        <authorList>
            <consortium name="EnsemblMetazoa"/>
        </authorList>
    </citation>
    <scope>IDENTIFICATION</scope>
    <source>
        <strain evidence="1">DF5081</strain>
    </source>
</reference>
<protein>
    <submittedName>
        <fullName evidence="1">Uncharacterized protein</fullName>
    </submittedName>
</protein>